<keyword evidence="8" id="KW-1185">Reference proteome</keyword>
<dbReference type="InterPro" id="IPR017850">
    <property type="entry name" value="Alkaline_phosphatase_core_sf"/>
</dbReference>
<comment type="cofactor">
    <cofactor evidence="1">
        <name>Ca(2+)</name>
        <dbReference type="ChEBI" id="CHEBI:29108"/>
    </cofactor>
</comment>
<dbReference type="InterPro" id="IPR024607">
    <property type="entry name" value="Sulfatase_CS"/>
</dbReference>
<dbReference type="Gene3D" id="3.40.720.10">
    <property type="entry name" value="Alkaline Phosphatase, subunit A"/>
    <property type="match status" value="1"/>
</dbReference>
<dbReference type="CDD" id="cd16158">
    <property type="entry name" value="ARSA"/>
    <property type="match status" value="1"/>
</dbReference>
<dbReference type="PANTHER" id="PTHR42693:SF11">
    <property type="entry name" value="ARYLSULFATASE A"/>
    <property type="match status" value="1"/>
</dbReference>
<proteinExistence type="inferred from homology"/>
<accession>A0ABR3LZ77</accession>
<dbReference type="Pfam" id="PF14707">
    <property type="entry name" value="Sulfatase_C"/>
    <property type="match status" value="1"/>
</dbReference>
<evidence type="ECO:0000256" key="1">
    <source>
        <dbReference type="ARBA" id="ARBA00001913"/>
    </source>
</evidence>
<reference evidence="7 8" key="1">
    <citation type="submission" date="2023-09" db="EMBL/GenBank/DDBJ databases">
        <authorList>
            <person name="Wang M."/>
        </authorList>
    </citation>
    <scope>NUCLEOTIDE SEQUENCE [LARGE SCALE GENOMIC DNA]</scope>
    <source>
        <strain evidence="7">GT-2023</strain>
        <tissue evidence="7">Liver</tissue>
    </source>
</reference>
<evidence type="ECO:0000256" key="4">
    <source>
        <dbReference type="ARBA" id="ARBA00022801"/>
    </source>
</evidence>
<name>A0ABR3LZ77_9TELE</name>
<gene>
    <name evidence="7" type="ORF">QQF64_012624</name>
</gene>
<dbReference type="EMBL" id="JAYMGO010000018">
    <property type="protein sequence ID" value="KAL1257079.1"/>
    <property type="molecule type" value="Genomic_DNA"/>
</dbReference>
<keyword evidence="4" id="KW-0378">Hydrolase</keyword>
<dbReference type="InterPro" id="IPR050738">
    <property type="entry name" value="Sulfatase"/>
</dbReference>
<evidence type="ECO:0000313" key="8">
    <source>
        <dbReference type="Proteomes" id="UP001558613"/>
    </source>
</evidence>
<dbReference type="Pfam" id="PF00884">
    <property type="entry name" value="Sulfatase"/>
    <property type="match status" value="1"/>
</dbReference>
<dbReference type="PROSITE" id="PS00523">
    <property type="entry name" value="SULFATASE_1"/>
    <property type="match status" value="1"/>
</dbReference>
<keyword evidence="3" id="KW-0479">Metal-binding</keyword>
<dbReference type="Gene3D" id="3.30.1120.10">
    <property type="match status" value="1"/>
</dbReference>
<protein>
    <recommendedName>
        <fullName evidence="6">Sulfatase N-terminal domain-containing protein</fullName>
    </recommendedName>
</protein>
<organism evidence="7 8">
    <name type="scientific">Cirrhinus molitorella</name>
    <name type="common">mud carp</name>
    <dbReference type="NCBI Taxonomy" id="172907"/>
    <lineage>
        <taxon>Eukaryota</taxon>
        <taxon>Metazoa</taxon>
        <taxon>Chordata</taxon>
        <taxon>Craniata</taxon>
        <taxon>Vertebrata</taxon>
        <taxon>Euteleostomi</taxon>
        <taxon>Actinopterygii</taxon>
        <taxon>Neopterygii</taxon>
        <taxon>Teleostei</taxon>
        <taxon>Ostariophysi</taxon>
        <taxon>Cypriniformes</taxon>
        <taxon>Cyprinidae</taxon>
        <taxon>Labeoninae</taxon>
        <taxon>Labeonini</taxon>
        <taxon>Cirrhinus</taxon>
    </lineage>
</organism>
<comment type="caution">
    <text evidence="7">The sequence shown here is derived from an EMBL/GenBank/DDBJ whole genome shotgun (WGS) entry which is preliminary data.</text>
</comment>
<feature type="domain" description="Sulfatase N-terminal" evidence="6">
    <location>
        <begin position="49"/>
        <end position="374"/>
    </location>
</feature>
<dbReference type="Proteomes" id="UP001558613">
    <property type="component" value="Unassembled WGS sequence"/>
</dbReference>
<sequence>MIEAINRCSSSVLETTVSSSAYETVTHSGRGRNCKRMGISIRCACAAPPNFVLLFADDLGYGDLGCFGHPSSLTPNLDRLAANGLRFTDFYVTSPVCSPSRAALLTGRYQTRSGIYPGVLYPGSIGGLPTNETTIAKVLKSKGYSTAIVGKWHLGVGLNGTYLPTRHGFDNYLGIPYSHDQGPCQNLTCFPPDVKCHGYCDQGVVSVPLMLNENIKQQPADFLELEKAYSEFASEFISMAVKNNRPFFLYHPSHHTHYPQYAGVDYAGKSPRGPFGDSLMEFDGTVGKIVQTLEQTGVLNNTLIFFTGDNGPELMRQSRGGSAGLMRCGKGTTYEGGMREPAIAYWPGFIQPGVTHALASSLDILPTFAKLAGAVLPDVQLDGVDMTNILFNRGSSERQTFFYYPVGPDEKNSVFAVRWKNFKAHYYTQGALHSLGTPDSNCSLLALLHHEPPLLYNLEADPAENYNLKGADWDSVRNQIQAIKEQFEASMVFGESEIGKGKDSALEPCCIPNCTPKPKCCQCTSAL</sequence>
<comment type="similarity">
    <text evidence="2">Belongs to the sulfatase family.</text>
</comment>
<dbReference type="InterPro" id="IPR000917">
    <property type="entry name" value="Sulfatase_N"/>
</dbReference>
<evidence type="ECO:0000313" key="7">
    <source>
        <dbReference type="EMBL" id="KAL1257079.1"/>
    </source>
</evidence>
<evidence type="ECO:0000256" key="3">
    <source>
        <dbReference type="ARBA" id="ARBA00022723"/>
    </source>
</evidence>
<dbReference type="SUPFAM" id="SSF53649">
    <property type="entry name" value="Alkaline phosphatase-like"/>
    <property type="match status" value="1"/>
</dbReference>
<evidence type="ECO:0000259" key="6">
    <source>
        <dbReference type="Pfam" id="PF00884"/>
    </source>
</evidence>
<evidence type="ECO:0000256" key="2">
    <source>
        <dbReference type="ARBA" id="ARBA00008779"/>
    </source>
</evidence>
<keyword evidence="5" id="KW-0106">Calcium</keyword>
<dbReference type="PANTHER" id="PTHR42693">
    <property type="entry name" value="ARYLSULFATASE FAMILY MEMBER"/>
    <property type="match status" value="1"/>
</dbReference>
<evidence type="ECO:0000256" key="5">
    <source>
        <dbReference type="ARBA" id="ARBA00022837"/>
    </source>
</evidence>
<dbReference type="PROSITE" id="PS00149">
    <property type="entry name" value="SULFATASE_2"/>
    <property type="match status" value="1"/>
</dbReference>